<dbReference type="EMBL" id="DF841556">
    <property type="protein sequence ID" value="GAT45615.1"/>
    <property type="molecule type" value="Genomic_DNA"/>
</dbReference>
<accession>A0ABQ0L3Z7</accession>
<evidence type="ECO:0008006" key="3">
    <source>
        <dbReference type="Google" id="ProtNLM"/>
    </source>
</evidence>
<gene>
    <name evidence="1" type="ORF">MCHLO_03181</name>
</gene>
<sequence length="725" mass="79604">MRATATSLDAPFFQVHSSATATSSSNNTTPSVTKAVRRKLSRVFSLPKSIRWSSMEQTGRDDLGAVVFQLVGGHLRTLDVLCAGLEPECAVFGAGCLTAARPLARVEQHRTEGALAQTNCYRTVVIFLFSSPLGAFAHDCAFFRRVNTHKNHPRLPSGPETLPQLPAELWILILEYSTYPAFSTDTLDFASSPPPSLELPTSFLSPAPTPASLAPRLSYHRALMAHKRNLTLVCRKWHAYAQPVLYSFVWIARAKQAKALALTLLCQACCLSPQSAPATQASAGRFIRRLHIETPALERCHPADLRTILEYAPGLEVYSDYRSVRRVQSSIISPRPLASASTSTDVGPSNLFAKLAEGGGALKRLTWTSYDDPTLVGLGIGLGLRNGHVGERLEYLELNFVSSSAFSPSHNKLTTTSLPACSAGLVLPTLRTLKVTLDNGTFLVLSTWALPALRNLSVVSADFSYAADGFRRFFEVHGGSVRQLELGHSSACIEEAWLTAPQLPHTVANANAGSIGWQALSLASLCPHLDEFICSADAEWNWEHPDWIAPHLLLPAHPNVSFIGIRGIEGRVGAEGILGTTNHHAALFGLREQMETLLRREAFPRLKYVRDMSEGSDWLRRGLWTEPPCTCPEVQVNSSLLSLTQSLSSSTVSLPAHHHQHVAPHPLASPRARERIVRFWEGVLVRCREEGVWLEDWRGWNVTRGTLMRARAALEAETSASERFY</sequence>
<reference evidence="1" key="1">
    <citation type="submission" date="2014-09" db="EMBL/GenBank/DDBJ databases">
        <title>Genome sequence of the luminous mushroom Mycena chlorophos for searching fungal bioluminescence genes.</title>
        <authorList>
            <person name="Tanaka Y."/>
            <person name="Kasuga D."/>
            <person name="Oba Y."/>
            <person name="Hase S."/>
            <person name="Sato K."/>
            <person name="Oba Y."/>
            <person name="Sakakibara Y."/>
        </authorList>
    </citation>
    <scope>NUCLEOTIDE SEQUENCE</scope>
</reference>
<keyword evidence="2" id="KW-1185">Reference proteome</keyword>
<protein>
    <recommendedName>
        <fullName evidence="3">F-box domain-containing protein</fullName>
    </recommendedName>
</protein>
<dbReference type="Proteomes" id="UP000815677">
    <property type="component" value="Unassembled WGS sequence"/>
</dbReference>
<evidence type="ECO:0000313" key="2">
    <source>
        <dbReference type="Proteomes" id="UP000815677"/>
    </source>
</evidence>
<evidence type="ECO:0000313" key="1">
    <source>
        <dbReference type="EMBL" id="GAT45615.1"/>
    </source>
</evidence>
<name>A0ABQ0L3Z7_MYCCL</name>
<proteinExistence type="predicted"/>
<organism evidence="1 2">
    <name type="scientific">Mycena chlorophos</name>
    <name type="common">Agaric fungus</name>
    <name type="synonym">Agaricus chlorophos</name>
    <dbReference type="NCBI Taxonomy" id="658473"/>
    <lineage>
        <taxon>Eukaryota</taxon>
        <taxon>Fungi</taxon>
        <taxon>Dikarya</taxon>
        <taxon>Basidiomycota</taxon>
        <taxon>Agaricomycotina</taxon>
        <taxon>Agaricomycetes</taxon>
        <taxon>Agaricomycetidae</taxon>
        <taxon>Agaricales</taxon>
        <taxon>Marasmiineae</taxon>
        <taxon>Mycenaceae</taxon>
        <taxon>Mycena</taxon>
    </lineage>
</organism>